<keyword evidence="1" id="KW-0233">DNA recombination</keyword>
<dbReference type="Gene3D" id="1.10.443.10">
    <property type="entry name" value="Intergrase catalytic core"/>
    <property type="match status" value="1"/>
</dbReference>
<proteinExistence type="predicted"/>
<accession>A0A8H7RBF9</accession>
<sequence length="368" mass="40846">MYVDASDYGWGGVYHQQVVQGHWTTQERAQSINWCELKAIHLILQSFPHLTNTTILIRTNNMTAKSYINRHGGTRSLLLNALATTIWEQCLHRNLRIQFSVVQLIEFLQLAADSGFAPNTVGLFHWAVTAFHIHSSTLSSSPELHQCLSRLKKKAPPLPLSKSPVDLTPSFTFLRSIPSHSSTSLNLLSKKCAFLLAAAAFLRPSDLHHISLSACSVDDSSCLHLMIVAPKETRNGRRIYKDLILLPLTDDVDLCPVHTFKALLVHPSHSSSEFLFVNSRQPTQPLAVTTISTYVRSVLRLSPTASQVGSQLPSVRSVASDKALRNGVPLDDVLLMGNWSSSTVFTNHYRRDRQTAQNISAAVINEIP</sequence>
<feature type="domain" description="Tyr recombinase" evidence="2">
    <location>
        <begin position="184"/>
        <end position="353"/>
    </location>
</feature>
<dbReference type="PANTHER" id="PTHR35617:SF3">
    <property type="entry name" value="CORE-BINDING (CB) DOMAIN-CONTAINING PROTEIN"/>
    <property type="match status" value="1"/>
</dbReference>
<dbReference type="GO" id="GO:0006310">
    <property type="term" value="P:DNA recombination"/>
    <property type="evidence" value="ECO:0007669"/>
    <property type="project" value="UniProtKB-KW"/>
</dbReference>
<name>A0A8H7RBF9_9FUNG</name>
<dbReference type="Pfam" id="PF00589">
    <property type="entry name" value="Phage_integrase"/>
    <property type="match status" value="1"/>
</dbReference>
<evidence type="ECO:0000313" key="4">
    <source>
        <dbReference type="Proteomes" id="UP000646827"/>
    </source>
</evidence>
<organism evidence="3 4">
    <name type="scientific">Circinella minor</name>
    <dbReference type="NCBI Taxonomy" id="1195481"/>
    <lineage>
        <taxon>Eukaryota</taxon>
        <taxon>Fungi</taxon>
        <taxon>Fungi incertae sedis</taxon>
        <taxon>Mucoromycota</taxon>
        <taxon>Mucoromycotina</taxon>
        <taxon>Mucoromycetes</taxon>
        <taxon>Mucorales</taxon>
        <taxon>Lichtheimiaceae</taxon>
        <taxon>Circinella</taxon>
    </lineage>
</organism>
<evidence type="ECO:0000313" key="3">
    <source>
        <dbReference type="EMBL" id="KAG2206638.1"/>
    </source>
</evidence>
<dbReference type="InterPro" id="IPR011010">
    <property type="entry name" value="DNA_brk_join_enz"/>
</dbReference>
<dbReference type="CDD" id="cd09275">
    <property type="entry name" value="RNase_HI_RT_DIRS1"/>
    <property type="match status" value="1"/>
</dbReference>
<dbReference type="GO" id="GO:0003677">
    <property type="term" value="F:DNA binding"/>
    <property type="evidence" value="ECO:0007669"/>
    <property type="project" value="InterPro"/>
</dbReference>
<dbReference type="InterPro" id="IPR013762">
    <property type="entry name" value="Integrase-like_cat_sf"/>
</dbReference>
<dbReference type="EMBL" id="JAEPRB010001209">
    <property type="protein sequence ID" value="KAG2206638.1"/>
    <property type="molecule type" value="Genomic_DNA"/>
</dbReference>
<evidence type="ECO:0000259" key="2">
    <source>
        <dbReference type="Pfam" id="PF00589"/>
    </source>
</evidence>
<dbReference type="InterPro" id="IPR002104">
    <property type="entry name" value="Integrase_catalytic"/>
</dbReference>
<dbReference type="OrthoDB" id="5588333at2759"/>
<reference evidence="3 4" key="1">
    <citation type="submission" date="2020-12" db="EMBL/GenBank/DDBJ databases">
        <title>Metabolic potential, ecology and presence of endohyphal bacteria is reflected in genomic diversity of Mucoromycotina.</title>
        <authorList>
            <person name="Muszewska A."/>
            <person name="Okrasinska A."/>
            <person name="Steczkiewicz K."/>
            <person name="Drgas O."/>
            <person name="Orlowska M."/>
            <person name="Perlinska-Lenart U."/>
            <person name="Aleksandrzak-Piekarczyk T."/>
            <person name="Szatraj K."/>
            <person name="Zielenkiewicz U."/>
            <person name="Pilsyk S."/>
            <person name="Malc E."/>
            <person name="Mieczkowski P."/>
            <person name="Kruszewska J.S."/>
            <person name="Biernat P."/>
            <person name="Pawlowska J."/>
        </authorList>
    </citation>
    <scope>NUCLEOTIDE SEQUENCE [LARGE SCALE GENOMIC DNA]</scope>
    <source>
        <strain evidence="3 4">CBS 142.35</strain>
    </source>
</reference>
<comment type="caution">
    <text evidence="3">The sequence shown here is derived from an EMBL/GenBank/DDBJ whole genome shotgun (WGS) entry which is preliminary data.</text>
</comment>
<dbReference type="Proteomes" id="UP000646827">
    <property type="component" value="Unassembled WGS sequence"/>
</dbReference>
<dbReference type="SUPFAM" id="SSF56349">
    <property type="entry name" value="DNA breaking-rejoining enzymes"/>
    <property type="match status" value="1"/>
</dbReference>
<evidence type="ECO:0000256" key="1">
    <source>
        <dbReference type="ARBA" id="ARBA00023172"/>
    </source>
</evidence>
<dbReference type="AlphaFoldDB" id="A0A8H7RBF9"/>
<dbReference type="PANTHER" id="PTHR35617">
    <property type="entry name" value="PHAGE_INTEGRASE DOMAIN-CONTAINING PROTEIN"/>
    <property type="match status" value="1"/>
</dbReference>
<keyword evidence="4" id="KW-1185">Reference proteome</keyword>
<protein>
    <recommendedName>
        <fullName evidence="2">Tyr recombinase domain-containing protein</fullName>
    </recommendedName>
</protein>
<dbReference type="GO" id="GO:0015074">
    <property type="term" value="P:DNA integration"/>
    <property type="evidence" value="ECO:0007669"/>
    <property type="project" value="InterPro"/>
</dbReference>
<gene>
    <name evidence="3" type="ORF">INT45_005627</name>
</gene>